<feature type="domain" description="Methyltransferase" evidence="1">
    <location>
        <begin position="29"/>
        <end position="160"/>
    </location>
</feature>
<comment type="caution">
    <text evidence="2">The sequence shown here is derived from an EMBL/GenBank/DDBJ whole genome shotgun (WGS) entry which is preliminary data.</text>
</comment>
<dbReference type="RefSeq" id="WP_152754011.1">
    <property type="nucleotide sequence ID" value="NZ_SPSE01000054.1"/>
</dbReference>
<name>A0A5N7IUV5_9CLOT</name>
<reference evidence="2" key="1">
    <citation type="journal article" date="2019" name="Lett. Appl. Microbiol.">
        <title>A case of 'blown pack' spoilage of vacuum-packaged pork likely associated with Clostridium estertheticum in Canada.</title>
        <authorList>
            <person name="Zhang P."/>
            <person name="Ward P."/>
            <person name="McMullen L.M."/>
            <person name="Yang X."/>
        </authorList>
    </citation>
    <scope>NUCLEOTIDE SEQUENCE [LARGE SCALE GENOMIC DNA]</scope>
    <source>
        <strain evidence="2">MA19</strain>
    </source>
</reference>
<gene>
    <name evidence="2" type="ORF">E4V82_22665</name>
</gene>
<organism evidence="2 3">
    <name type="scientific">Clostridium estertheticum</name>
    <dbReference type="NCBI Taxonomy" id="238834"/>
    <lineage>
        <taxon>Bacteria</taxon>
        <taxon>Bacillati</taxon>
        <taxon>Bacillota</taxon>
        <taxon>Clostridia</taxon>
        <taxon>Eubacteriales</taxon>
        <taxon>Clostridiaceae</taxon>
        <taxon>Clostridium</taxon>
    </lineage>
</organism>
<dbReference type="EMBL" id="SPSF01000056">
    <property type="protein sequence ID" value="MPQ64872.1"/>
    <property type="molecule type" value="Genomic_DNA"/>
</dbReference>
<dbReference type="SUPFAM" id="SSF53335">
    <property type="entry name" value="S-adenosyl-L-methionine-dependent methyltransferases"/>
    <property type="match status" value="1"/>
</dbReference>
<dbReference type="PANTHER" id="PTHR43861">
    <property type="entry name" value="TRANS-ACONITATE 2-METHYLTRANSFERASE-RELATED"/>
    <property type="match status" value="1"/>
</dbReference>
<proteinExistence type="predicted"/>
<keyword evidence="2" id="KW-0808">Transferase</keyword>
<accession>A0A5N7IUV5</accession>
<dbReference type="GO" id="GO:0008168">
    <property type="term" value="F:methyltransferase activity"/>
    <property type="evidence" value="ECO:0007669"/>
    <property type="project" value="UniProtKB-KW"/>
</dbReference>
<protein>
    <submittedName>
        <fullName evidence="2">Methyltransferase domain-containing protein</fullName>
    </submittedName>
</protein>
<evidence type="ECO:0000313" key="3">
    <source>
        <dbReference type="Proteomes" id="UP000342249"/>
    </source>
</evidence>
<dbReference type="Pfam" id="PF13847">
    <property type="entry name" value="Methyltransf_31"/>
    <property type="match status" value="1"/>
</dbReference>
<evidence type="ECO:0000313" key="2">
    <source>
        <dbReference type="EMBL" id="MPQ64872.1"/>
    </source>
</evidence>
<dbReference type="AlphaFoldDB" id="A0A5N7IUV5"/>
<sequence>MNLTSIRSGMLNRRAKKNSSQIIKRLELKKGNVISDIGSGGGYFTFEFSKIVSSDGKVFAVDTNQKLLAHINKISKRDHIDNIETVISNENCCLLPTTICDFIFMRNVFHHITNPVSYFKDIKSCIRTGGKIVIIEWIPNINWNFISYTDHCTQYKEIQKIMREAGFTHVKSFDFLKAQSFNIFQK</sequence>
<dbReference type="Proteomes" id="UP000342249">
    <property type="component" value="Unassembled WGS sequence"/>
</dbReference>
<dbReference type="CDD" id="cd02440">
    <property type="entry name" value="AdoMet_MTases"/>
    <property type="match status" value="1"/>
</dbReference>
<dbReference type="Gene3D" id="3.40.50.150">
    <property type="entry name" value="Vaccinia Virus protein VP39"/>
    <property type="match status" value="1"/>
</dbReference>
<dbReference type="InterPro" id="IPR029063">
    <property type="entry name" value="SAM-dependent_MTases_sf"/>
</dbReference>
<dbReference type="GO" id="GO:0032259">
    <property type="term" value="P:methylation"/>
    <property type="evidence" value="ECO:0007669"/>
    <property type="project" value="UniProtKB-KW"/>
</dbReference>
<keyword evidence="2" id="KW-0489">Methyltransferase</keyword>
<evidence type="ECO:0000259" key="1">
    <source>
        <dbReference type="Pfam" id="PF13847"/>
    </source>
</evidence>
<dbReference type="InterPro" id="IPR025714">
    <property type="entry name" value="Methyltranfer_dom"/>
</dbReference>